<dbReference type="Gene3D" id="1.50.10.20">
    <property type="match status" value="1"/>
</dbReference>
<dbReference type="InterPro" id="IPR008930">
    <property type="entry name" value="Terpenoid_cyclase/PrenylTrfase"/>
</dbReference>
<dbReference type="GO" id="GO:0005811">
    <property type="term" value="C:lipid droplet"/>
    <property type="evidence" value="ECO:0007669"/>
    <property type="project" value="InterPro"/>
</dbReference>
<accession>A0A199VMW1</accession>
<reference evidence="2 3" key="1">
    <citation type="journal article" date="2016" name="DNA Res.">
        <title>The draft genome of MD-2 pineapple using hybrid error correction of long reads.</title>
        <authorList>
            <person name="Redwan R.M."/>
            <person name="Saidin A."/>
            <person name="Kumar S.V."/>
        </authorList>
    </citation>
    <scope>NUCLEOTIDE SEQUENCE [LARGE SCALE GENOMIC DNA]</scope>
    <source>
        <strain evidence="3">cv. MD2</strain>
        <tissue evidence="2">Leaf</tissue>
    </source>
</reference>
<dbReference type="EMBL" id="LSRQ01001297">
    <property type="protein sequence ID" value="OAY78404.1"/>
    <property type="molecule type" value="Genomic_DNA"/>
</dbReference>
<dbReference type="PANTHER" id="PTHR11764:SF58">
    <property type="entry name" value="BETA-AMYRIN SYNTHASE-RELATED"/>
    <property type="match status" value="1"/>
</dbReference>
<keyword evidence="1" id="KW-0413">Isomerase</keyword>
<dbReference type="GO" id="GO:0016104">
    <property type="term" value="P:triterpenoid biosynthetic process"/>
    <property type="evidence" value="ECO:0007669"/>
    <property type="project" value="InterPro"/>
</dbReference>
<dbReference type="GO" id="GO:0042300">
    <property type="term" value="F:beta-amyrin synthase activity"/>
    <property type="evidence" value="ECO:0007669"/>
    <property type="project" value="TreeGrafter"/>
</dbReference>
<evidence type="ECO:0000256" key="1">
    <source>
        <dbReference type="ARBA" id="ARBA00023235"/>
    </source>
</evidence>
<dbReference type="AlphaFoldDB" id="A0A199VMW1"/>
<evidence type="ECO:0000313" key="2">
    <source>
        <dbReference type="EMBL" id="OAY78404.1"/>
    </source>
</evidence>
<dbReference type="PANTHER" id="PTHR11764">
    <property type="entry name" value="TERPENE CYCLASE/MUTASE FAMILY MEMBER"/>
    <property type="match status" value="1"/>
</dbReference>
<protein>
    <submittedName>
        <fullName evidence="2">Dammarenediol II synthase</fullName>
    </submittedName>
</protein>
<name>A0A199VMW1_ANACO</name>
<dbReference type="InterPro" id="IPR018333">
    <property type="entry name" value="Squalene_cyclase"/>
</dbReference>
<dbReference type="SUPFAM" id="SSF48239">
    <property type="entry name" value="Terpenoid cyclases/Protein prenyltransferases"/>
    <property type="match status" value="1"/>
</dbReference>
<dbReference type="Proteomes" id="UP000092600">
    <property type="component" value="Unassembled WGS sequence"/>
</dbReference>
<gene>
    <name evidence="2" type="ORF">ACMD2_18132</name>
</gene>
<dbReference type="STRING" id="4615.A0A199VMW1"/>
<evidence type="ECO:0000313" key="3">
    <source>
        <dbReference type="Proteomes" id="UP000092600"/>
    </source>
</evidence>
<proteinExistence type="predicted"/>
<sequence>MNPEHRRKEIEVCVKKATEYIEKEHYKTYASHYPLPPERAITTAQAFVRLRVSLVKAATYRRVGRESSLIHKQVQLVNTSWAMLGLMKAGQAERDPTPLHRATRLLINMQLDDGNFPQQENLFRQVLHENWDLKLRDVPQHLSHMGSREYRKQVFNPKRS</sequence>
<organism evidence="2 3">
    <name type="scientific">Ananas comosus</name>
    <name type="common">Pineapple</name>
    <name type="synonym">Ananas ananas</name>
    <dbReference type="NCBI Taxonomy" id="4615"/>
    <lineage>
        <taxon>Eukaryota</taxon>
        <taxon>Viridiplantae</taxon>
        <taxon>Streptophyta</taxon>
        <taxon>Embryophyta</taxon>
        <taxon>Tracheophyta</taxon>
        <taxon>Spermatophyta</taxon>
        <taxon>Magnoliopsida</taxon>
        <taxon>Liliopsida</taxon>
        <taxon>Poales</taxon>
        <taxon>Bromeliaceae</taxon>
        <taxon>Bromelioideae</taxon>
        <taxon>Ananas</taxon>
    </lineage>
</organism>
<comment type="caution">
    <text evidence="2">The sequence shown here is derived from an EMBL/GenBank/DDBJ whole genome shotgun (WGS) entry which is preliminary data.</text>
</comment>